<accession>A0A7W4WEJ1</accession>
<dbReference type="Proteomes" id="UP000535937">
    <property type="component" value="Unassembled WGS sequence"/>
</dbReference>
<dbReference type="RefSeq" id="WP_183462296.1">
    <property type="nucleotide sequence ID" value="NZ_JACHWZ010000019.1"/>
</dbReference>
<dbReference type="GO" id="GO:0016740">
    <property type="term" value="F:transferase activity"/>
    <property type="evidence" value="ECO:0007669"/>
    <property type="project" value="UniProtKB-KW"/>
</dbReference>
<evidence type="ECO:0000256" key="2">
    <source>
        <dbReference type="ARBA" id="ARBA00022475"/>
    </source>
</evidence>
<feature type="domain" description="Sulfatase N-terminal" evidence="10">
    <location>
        <begin position="290"/>
        <end position="556"/>
    </location>
</feature>
<keyword evidence="7" id="KW-0464">Manganese</keyword>
<dbReference type="CDD" id="cd16015">
    <property type="entry name" value="LTA_synthase"/>
    <property type="match status" value="1"/>
</dbReference>
<comment type="subcellular location">
    <subcellularLocation>
        <location evidence="1">Cell membrane</location>
        <topology evidence="1">Multi-pass membrane protein</topology>
    </subcellularLocation>
</comment>
<feature type="binding site" evidence="8">
    <location>
        <position position="297"/>
    </location>
    <ligand>
        <name>Mn(2+)</name>
        <dbReference type="ChEBI" id="CHEBI:29035"/>
    </ligand>
</feature>
<evidence type="ECO:0000313" key="11">
    <source>
        <dbReference type="EMBL" id="MBB3062746.1"/>
    </source>
</evidence>
<evidence type="ECO:0000256" key="5">
    <source>
        <dbReference type="ARBA" id="ARBA00023136"/>
    </source>
</evidence>
<dbReference type="Gene3D" id="3.40.720.10">
    <property type="entry name" value="Alkaline Phosphatase, subunit A"/>
    <property type="match status" value="1"/>
</dbReference>
<evidence type="ECO:0000256" key="8">
    <source>
        <dbReference type="PIRSR" id="PIRSR005091-3"/>
    </source>
</evidence>
<keyword evidence="5 9" id="KW-0472">Membrane</keyword>
<feature type="transmembrane region" description="Helical" evidence="9">
    <location>
        <begin position="146"/>
        <end position="166"/>
    </location>
</feature>
<gene>
    <name evidence="11" type="ORF">FHS09_003595</name>
</gene>
<dbReference type="GO" id="GO:0046872">
    <property type="term" value="F:metal ion binding"/>
    <property type="evidence" value="ECO:0007669"/>
    <property type="project" value="UniProtKB-KW"/>
</dbReference>
<feature type="transmembrane region" description="Helical" evidence="9">
    <location>
        <begin position="93"/>
        <end position="115"/>
    </location>
</feature>
<feature type="transmembrane region" description="Helical" evidence="9">
    <location>
        <begin position="58"/>
        <end position="81"/>
    </location>
</feature>
<keyword evidence="12" id="KW-1185">Reference proteome</keyword>
<dbReference type="Gene3D" id="3.30.1120.80">
    <property type="match status" value="1"/>
</dbReference>
<evidence type="ECO:0000256" key="7">
    <source>
        <dbReference type="PIRSR" id="PIRSR005091-2"/>
    </source>
</evidence>
<keyword evidence="2" id="KW-1003">Cell membrane</keyword>
<dbReference type="PANTHER" id="PTHR47371:SF3">
    <property type="entry name" value="PHOSPHOGLYCEROL TRANSFERASE I"/>
    <property type="match status" value="1"/>
</dbReference>
<sequence>MKRQLTHPTAGIRCLQPFFLFLLIALALLSIARLGLITWQWPRVGEQGITGFLLLQGLRFDIVACSLLLLLPALATPLLALRPRSNALWQKLLTIYLSACFGFLLYMEMATPSFIDQYDLRPNILFVEYLRYPREVASMLWKAYKLPILLAAVVMPLAVTLVYRSLRRVRSDSTTSPLSVLWMLPLVLVVGALGVRSTLDHRPVNPSIVAVSEDLMVNDLALNSTYSLLYAIYEARRDEKGKAVYGEMPREQVVRLVRENMRLPADSFTSDQLPTLHRQQPLKQRDKPLNLVIILQESMGAQFVGALGGRPLTPELDALADEGIWFENLYATGTRSVRGIEAVITGFTPTPARSVVKLGRSQRDFFTIAELLSKRGYDTSFIYGGESHFDNMARFFVANGFERIVDENDFANPVFEGSWGASDEDLFARAHEEFEKQGDKPFFSLVFTSSNHSPFEFPDGRIELYDAQKATENNTVKYADYAMGEFFRRAKQSSYWKDTLFLVIADHDARVRGASLVPIEHFHIPGLILGADVEPMRYKRVASQIDMLPTLLSLMGLSAEHPAIGHDLLRPELAGTPGRAMMQYNATQAYMEGDKVVIFERGKAPSQYRYQNGELEAVEEEQPFVDEAMAHSLWGPLSYKERLYRLPAEPQIAGGGQQQGRHKIEAAK</sequence>
<feature type="active site" evidence="6">
    <location>
        <position position="336"/>
    </location>
</feature>
<keyword evidence="11" id="KW-0808">Transferase</keyword>
<dbReference type="PANTHER" id="PTHR47371">
    <property type="entry name" value="LIPOTEICHOIC ACID SYNTHASE"/>
    <property type="match status" value="1"/>
</dbReference>
<evidence type="ECO:0000256" key="3">
    <source>
        <dbReference type="ARBA" id="ARBA00022692"/>
    </source>
</evidence>
<evidence type="ECO:0000256" key="1">
    <source>
        <dbReference type="ARBA" id="ARBA00004651"/>
    </source>
</evidence>
<feature type="binding site" evidence="8">
    <location>
        <position position="507"/>
    </location>
    <ligand>
        <name>Mn(2+)</name>
        <dbReference type="ChEBI" id="CHEBI:29035"/>
    </ligand>
</feature>
<proteinExistence type="predicted"/>
<name>A0A7W4WEJ1_9GAMM</name>
<protein>
    <submittedName>
        <fullName evidence="11">Phosphoglycerol transferase MdoB-like AlkP superfamily enzyme</fullName>
    </submittedName>
</protein>
<dbReference type="InterPro" id="IPR000917">
    <property type="entry name" value="Sulfatase_N"/>
</dbReference>
<evidence type="ECO:0000259" key="10">
    <source>
        <dbReference type="Pfam" id="PF00884"/>
    </source>
</evidence>
<evidence type="ECO:0000313" key="12">
    <source>
        <dbReference type="Proteomes" id="UP000535937"/>
    </source>
</evidence>
<evidence type="ECO:0000256" key="9">
    <source>
        <dbReference type="SAM" id="Phobius"/>
    </source>
</evidence>
<dbReference type="EMBL" id="JACHWZ010000019">
    <property type="protein sequence ID" value="MBB3062746.1"/>
    <property type="molecule type" value="Genomic_DNA"/>
</dbReference>
<dbReference type="GO" id="GO:0005886">
    <property type="term" value="C:plasma membrane"/>
    <property type="evidence" value="ECO:0007669"/>
    <property type="project" value="UniProtKB-SubCell"/>
</dbReference>
<keyword evidence="3 9" id="KW-0812">Transmembrane</keyword>
<dbReference type="SUPFAM" id="SSF53649">
    <property type="entry name" value="Alkaline phosphatase-like"/>
    <property type="match status" value="1"/>
</dbReference>
<dbReference type="InterPro" id="IPR050448">
    <property type="entry name" value="OpgB/LTA_synthase_biosynth"/>
</dbReference>
<evidence type="ECO:0000256" key="6">
    <source>
        <dbReference type="PIRSR" id="PIRSR005091-1"/>
    </source>
</evidence>
<dbReference type="Pfam" id="PF00884">
    <property type="entry name" value="Sulfatase"/>
    <property type="match status" value="1"/>
</dbReference>
<organism evidence="11 12">
    <name type="scientific">Microbulbifer rhizosphaerae</name>
    <dbReference type="NCBI Taxonomy" id="1562603"/>
    <lineage>
        <taxon>Bacteria</taxon>
        <taxon>Pseudomonadati</taxon>
        <taxon>Pseudomonadota</taxon>
        <taxon>Gammaproteobacteria</taxon>
        <taxon>Cellvibrionales</taxon>
        <taxon>Microbulbiferaceae</taxon>
        <taxon>Microbulbifer</taxon>
    </lineage>
</organism>
<reference evidence="11 12" key="1">
    <citation type="submission" date="2020-08" db="EMBL/GenBank/DDBJ databases">
        <title>Genomic Encyclopedia of Type Strains, Phase III (KMG-III): the genomes of soil and plant-associated and newly described type strains.</title>
        <authorList>
            <person name="Whitman W."/>
        </authorList>
    </citation>
    <scope>NUCLEOTIDE SEQUENCE [LARGE SCALE GENOMIC DNA]</scope>
    <source>
        <strain evidence="11 12">CECT 8799</strain>
    </source>
</reference>
<comment type="caution">
    <text evidence="11">The sequence shown here is derived from an EMBL/GenBank/DDBJ whole genome shotgun (WGS) entry which is preliminary data.</text>
</comment>
<keyword evidence="7" id="KW-0479">Metal-binding</keyword>
<evidence type="ECO:0000256" key="4">
    <source>
        <dbReference type="ARBA" id="ARBA00022989"/>
    </source>
</evidence>
<dbReference type="AlphaFoldDB" id="A0A7W4WEJ1"/>
<feature type="transmembrane region" description="Helical" evidence="9">
    <location>
        <begin position="178"/>
        <end position="195"/>
    </location>
</feature>
<feature type="binding site" evidence="7">
    <location>
        <position position="452"/>
    </location>
    <ligand>
        <name>substrate</name>
    </ligand>
</feature>
<feature type="binding site" evidence="8">
    <location>
        <position position="506"/>
    </location>
    <ligand>
        <name>Mn(2+)</name>
        <dbReference type="ChEBI" id="CHEBI:29035"/>
    </ligand>
</feature>
<dbReference type="InterPro" id="IPR017850">
    <property type="entry name" value="Alkaline_phosphatase_core_sf"/>
</dbReference>
<dbReference type="PIRSF" id="PIRSF005091">
    <property type="entry name" value="Mmb_sulf_HI1246"/>
    <property type="match status" value="1"/>
</dbReference>
<dbReference type="InterPro" id="IPR012160">
    <property type="entry name" value="LtaS-like"/>
</dbReference>
<keyword evidence="4 9" id="KW-1133">Transmembrane helix</keyword>